<reference evidence="1" key="2">
    <citation type="journal article" date="2023" name="IMA Fungus">
        <title>Comparative genomic study of the Penicillium genus elucidates a diverse pangenome and 15 lateral gene transfer events.</title>
        <authorList>
            <person name="Petersen C."/>
            <person name="Sorensen T."/>
            <person name="Nielsen M.R."/>
            <person name="Sondergaard T.E."/>
            <person name="Sorensen J.L."/>
            <person name="Fitzpatrick D.A."/>
            <person name="Frisvad J.C."/>
            <person name="Nielsen K.L."/>
        </authorList>
    </citation>
    <scope>NUCLEOTIDE SEQUENCE</scope>
    <source>
        <strain evidence="1">IBT 26290</strain>
    </source>
</reference>
<dbReference type="Proteomes" id="UP001149163">
    <property type="component" value="Unassembled WGS sequence"/>
</dbReference>
<organism evidence="1 2">
    <name type="scientific">Penicillium canariense</name>
    <dbReference type="NCBI Taxonomy" id="189055"/>
    <lineage>
        <taxon>Eukaryota</taxon>
        <taxon>Fungi</taxon>
        <taxon>Dikarya</taxon>
        <taxon>Ascomycota</taxon>
        <taxon>Pezizomycotina</taxon>
        <taxon>Eurotiomycetes</taxon>
        <taxon>Eurotiomycetidae</taxon>
        <taxon>Eurotiales</taxon>
        <taxon>Aspergillaceae</taxon>
        <taxon>Penicillium</taxon>
    </lineage>
</organism>
<evidence type="ECO:0000313" key="1">
    <source>
        <dbReference type="EMBL" id="KAJ5160593.1"/>
    </source>
</evidence>
<dbReference type="GeneID" id="81428897"/>
<dbReference type="InterPro" id="IPR022234">
    <property type="entry name" value="DUF3759"/>
</dbReference>
<dbReference type="PANTHER" id="PTHR37450:SF1">
    <property type="entry name" value="CIPC PROTEIN"/>
    <property type="match status" value="1"/>
</dbReference>
<reference evidence="1" key="1">
    <citation type="submission" date="2022-11" db="EMBL/GenBank/DDBJ databases">
        <authorList>
            <person name="Petersen C."/>
        </authorList>
    </citation>
    <scope>NUCLEOTIDE SEQUENCE</scope>
    <source>
        <strain evidence="1">IBT 26290</strain>
    </source>
</reference>
<comment type="caution">
    <text evidence="1">The sequence shown here is derived from an EMBL/GenBank/DDBJ whole genome shotgun (WGS) entry which is preliminary data.</text>
</comment>
<evidence type="ECO:0008006" key="3">
    <source>
        <dbReference type="Google" id="ProtNLM"/>
    </source>
</evidence>
<evidence type="ECO:0000313" key="2">
    <source>
        <dbReference type="Proteomes" id="UP001149163"/>
    </source>
</evidence>
<name>A0A9W9LKF8_9EURO</name>
<dbReference type="EMBL" id="JAPQKN010000004">
    <property type="protein sequence ID" value="KAJ5160593.1"/>
    <property type="molecule type" value="Genomic_DNA"/>
</dbReference>
<protein>
    <recommendedName>
        <fullName evidence="3">CipC protein</fullName>
    </recommendedName>
</protein>
<dbReference type="PANTHER" id="PTHR37450">
    <property type="entry name" value="CIPC PROTEIN"/>
    <property type="match status" value="1"/>
</dbReference>
<keyword evidence="2" id="KW-1185">Reference proteome</keyword>
<sequence length="110" mass="12459">MGWFSDDSEQYNSYDQYNNGGVTREHEASFAHELIAGAASYEAAKAYEEHCERNGQPESHDKAKEIMAGFAGAFIDREVETRGLDFIDSEKAKYRAREHIDEVDAEQVGY</sequence>
<dbReference type="AlphaFoldDB" id="A0A9W9LKF8"/>
<dbReference type="OrthoDB" id="9895617at2759"/>
<accession>A0A9W9LKF8</accession>
<gene>
    <name evidence="1" type="ORF">N7482_007597</name>
</gene>
<dbReference type="RefSeq" id="XP_056542150.1">
    <property type="nucleotide sequence ID" value="XM_056689721.1"/>
</dbReference>
<dbReference type="Pfam" id="PF12585">
    <property type="entry name" value="DUF3759"/>
    <property type="match status" value="1"/>
</dbReference>
<proteinExistence type="predicted"/>